<dbReference type="Proteomes" id="UP001212741">
    <property type="component" value="Unassembled WGS sequence"/>
</dbReference>
<dbReference type="Pfam" id="PF18734">
    <property type="entry name" value="HEPN_AbiU2"/>
    <property type="match status" value="1"/>
</dbReference>
<dbReference type="EMBL" id="JAQLEC010000025">
    <property type="protein sequence ID" value="MDB1839384.1"/>
    <property type="molecule type" value="Genomic_DNA"/>
</dbReference>
<sequence>MNHESDHTVDAAKKELNADLLELFERCSYLYNEAFYANTELAILRELSKASSGYENEVICAGCFFSFTQLALTESCFMNCARLFDAKSDISIGNLIEEVSSHSAEIDALAISIFSDRPNFDRLNPIVHPLAEDEERFYPKEVESQRSYEKLFGDHYEMVTVCITTHDLSNLWKKRLNGLSKLTDMLRDQRNKVFAHSDIEALNYDELVRRLPLTFSEIQKLIDFALDLTIELFAKITGIEKDRLPKNYNDIQGLLKYAEVGMEAVEQHLGNL</sequence>
<accession>A0AAW6AQP4</accession>
<dbReference type="InterPro" id="IPR040704">
    <property type="entry name" value="HEPN_AbiU2"/>
</dbReference>
<organism evidence="2 3">
    <name type="scientific">Collinsella aerofaciens</name>
    <dbReference type="NCBI Taxonomy" id="74426"/>
    <lineage>
        <taxon>Bacteria</taxon>
        <taxon>Bacillati</taxon>
        <taxon>Actinomycetota</taxon>
        <taxon>Coriobacteriia</taxon>
        <taxon>Coriobacteriales</taxon>
        <taxon>Coriobacteriaceae</taxon>
        <taxon>Collinsella</taxon>
    </lineage>
</organism>
<evidence type="ECO:0000313" key="2">
    <source>
        <dbReference type="EMBL" id="MDB1839384.1"/>
    </source>
</evidence>
<comment type="caution">
    <text evidence="2">The sequence shown here is derived from an EMBL/GenBank/DDBJ whole genome shotgun (WGS) entry which is preliminary data.</text>
</comment>
<dbReference type="AlphaFoldDB" id="A0AAW6AQP4"/>
<evidence type="ECO:0000313" key="3">
    <source>
        <dbReference type="Proteomes" id="UP001212741"/>
    </source>
</evidence>
<protein>
    <recommendedName>
        <fullName evidence="1">HEPN AbiU2-like domain-containing protein</fullName>
    </recommendedName>
</protein>
<reference evidence="2" key="1">
    <citation type="submission" date="2023-01" db="EMBL/GenBank/DDBJ databases">
        <title>Human gut microbiome strain richness.</title>
        <authorList>
            <person name="Chen-Liaw A."/>
        </authorList>
    </citation>
    <scope>NUCLEOTIDE SEQUENCE</scope>
    <source>
        <strain evidence="2">D54st1_D6_D54t1_190329</strain>
    </source>
</reference>
<name>A0AAW6AQP4_9ACTN</name>
<proteinExistence type="predicted"/>
<evidence type="ECO:0000259" key="1">
    <source>
        <dbReference type="Pfam" id="PF18734"/>
    </source>
</evidence>
<feature type="domain" description="HEPN AbiU2-like" evidence="1">
    <location>
        <begin position="29"/>
        <end position="233"/>
    </location>
</feature>
<dbReference type="RefSeq" id="WP_161116204.1">
    <property type="nucleotide sequence ID" value="NZ_JADNPG010000039.1"/>
</dbReference>
<gene>
    <name evidence="2" type="ORF">PMW86_07260</name>
</gene>